<feature type="transmembrane region" description="Helical" evidence="1">
    <location>
        <begin position="413"/>
        <end position="434"/>
    </location>
</feature>
<dbReference type="AlphaFoldDB" id="A0A6J4UEP9"/>
<name>A0A6J4UEP9_9BACT</name>
<evidence type="ECO:0000259" key="2">
    <source>
        <dbReference type="Pfam" id="PF13485"/>
    </source>
</evidence>
<evidence type="ECO:0000256" key="1">
    <source>
        <dbReference type="SAM" id="Phobius"/>
    </source>
</evidence>
<accession>A0A6J4UEP9</accession>
<keyword evidence="1" id="KW-1133">Transmembrane helix</keyword>
<proteinExistence type="predicted"/>
<keyword evidence="1" id="KW-0472">Membrane</keyword>
<organism evidence="3">
    <name type="scientific">uncultured Thermomicrobiales bacterium</name>
    <dbReference type="NCBI Taxonomy" id="1645740"/>
    <lineage>
        <taxon>Bacteria</taxon>
        <taxon>Pseudomonadati</taxon>
        <taxon>Thermomicrobiota</taxon>
        <taxon>Thermomicrobia</taxon>
        <taxon>Thermomicrobiales</taxon>
        <taxon>environmental samples</taxon>
    </lineage>
</organism>
<reference evidence="3" key="1">
    <citation type="submission" date="2020-02" db="EMBL/GenBank/DDBJ databases">
        <authorList>
            <person name="Meier V. D."/>
        </authorList>
    </citation>
    <scope>NUCLEOTIDE SEQUENCE</scope>
    <source>
        <strain evidence="3">AVDCRST_MAG18</strain>
    </source>
</reference>
<gene>
    <name evidence="3" type="ORF">AVDCRST_MAG18-114</name>
</gene>
<dbReference type="Pfam" id="PF13485">
    <property type="entry name" value="Peptidase_MA_2"/>
    <property type="match status" value="1"/>
</dbReference>
<keyword evidence="1" id="KW-0812">Transmembrane</keyword>
<dbReference type="EMBL" id="CADCWN010000010">
    <property type="protein sequence ID" value="CAA9548677.1"/>
    <property type="molecule type" value="Genomic_DNA"/>
</dbReference>
<sequence length="441" mass="47601">MWQRAWGEGLGRVWRALLIVILFVGFGGGDQVAAVRAAPAPPAAAPLVSAAPRVASQAAKPEFPDRITFTLTAESGAAEITDARLFYRPTASEVANLSIAPVTRGRRIELTHIVDMKARYLPPGLEIEYYWSLIDAAGNRTDTAPQTFLYQDGRFSWRTVAGGRVTIYYYSGNDDFGRDLLDTTQRTITKLGQRFGVTGDKPIQIVVYGNNRDFSASLPPNSAEWIGGQAHPDLGLIVTGIQPGGGAAAEIRRILPHEVSHLLLYQATENPYGGPAHWLDEGLAVYNQETADTSLKPLLDRAVATGTLLPARALNSNFPLDPTQARLSYAESHSLVGYLIGTYGDAKLGELLRSFGDELSYDEALRRVYGFDTDGLDREWKASLNYGGDKPVANGNSGGIGSFTDPFGGRTEALLGVALPIIGFSVIVAVGLALRRRRPAL</sequence>
<evidence type="ECO:0000313" key="3">
    <source>
        <dbReference type="EMBL" id="CAA9548677.1"/>
    </source>
</evidence>
<dbReference type="InterPro" id="IPR039568">
    <property type="entry name" value="Peptidase_MA-like_dom"/>
</dbReference>
<protein>
    <recommendedName>
        <fullName evidence="2">Peptidase MA-like domain-containing protein</fullName>
    </recommendedName>
</protein>
<feature type="domain" description="Peptidase MA-like" evidence="2">
    <location>
        <begin position="183"/>
        <end position="384"/>
    </location>
</feature>